<dbReference type="AlphaFoldDB" id="B6BKF5"/>
<dbReference type="Pfam" id="PF09335">
    <property type="entry name" value="VTT_dom"/>
    <property type="match status" value="1"/>
</dbReference>
<dbReference type="PATRIC" id="fig|929558.5.peg.481"/>
<dbReference type="EMBL" id="AFRZ01000001">
    <property type="protein sequence ID" value="EHP29010.1"/>
    <property type="molecule type" value="Genomic_DNA"/>
</dbReference>
<evidence type="ECO:0000256" key="1">
    <source>
        <dbReference type="SAM" id="Phobius"/>
    </source>
</evidence>
<keyword evidence="1" id="KW-0472">Membrane</keyword>
<sequence length="189" mass="21440">MLDFILDSYQYIEELSIAVKVLIVIFLSVISPILFIPIMATMYLSGLLLGFNLGVIIATIGYFLSISTYYYIGSSFHKISFIKRLIDARLGKHMSKLKKMNFVHVIIFSLFVPFLLISLGLGVLHKNKINIFAVYFGALPSIIAFVLAGSYGKSFFEAKDNNMIYYSLGLIVLYVILQKMFTLYLKRKG</sequence>
<organism evidence="3 4">
    <name type="scientific">Sulfurimonas gotlandica (strain DSM 19862 / JCM 16533 / GD1)</name>
    <dbReference type="NCBI Taxonomy" id="929558"/>
    <lineage>
        <taxon>Bacteria</taxon>
        <taxon>Pseudomonadati</taxon>
        <taxon>Campylobacterota</taxon>
        <taxon>Epsilonproteobacteria</taxon>
        <taxon>Campylobacterales</taxon>
        <taxon>Sulfurimonadaceae</taxon>
        <taxon>Sulfurimonas</taxon>
    </lineage>
</organism>
<protein>
    <submittedName>
        <fullName evidence="3">Putative membrane protein containing SNARE associated protein domain</fullName>
    </submittedName>
</protein>
<accession>B6BKF5</accession>
<feature type="transmembrane region" description="Helical" evidence="1">
    <location>
        <begin position="15"/>
        <end position="35"/>
    </location>
</feature>
<dbReference type="RefSeq" id="WP_008337985.1">
    <property type="nucleotide sequence ID" value="NZ_AFRZ01000001.1"/>
</dbReference>
<keyword evidence="1" id="KW-1133">Transmembrane helix</keyword>
<comment type="caution">
    <text evidence="3">The sequence shown here is derived from an EMBL/GenBank/DDBJ whole genome shotgun (WGS) entry which is preliminary data.</text>
</comment>
<keyword evidence="4" id="KW-1185">Reference proteome</keyword>
<dbReference type="InterPro" id="IPR032816">
    <property type="entry name" value="VTT_dom"/>
</dbReference>
<reference evidence="3 4" key="1">
    <citation type="journal article" date="2012" name="Proc. Natl. Acad. Sci. U.S.A.">
        <title>Genome and physiology of a model Epsilonproteobacterium responsible for sulfide detoxification in marine oxygen depletion zones.</title>
        <authorList>
            <person name="Grote J."/>
            <person name="Schott T."/>
            <person name="Bruckner C.G."/>
            <person name="Glockner F.O."/>
            <person name="Jost G."/>
            <person name="Teeling H."/>
            <person name="Labrenz M."/>
            <person name="Jurgens K."/>
        </authorList>
    </citation>
    <scope>NUCLEOTIDE SEQUENCE [LARGE SCALE GENOMIC DNA]</scope>
    <source>
        <strain evidence="3 4">GD1</strain>
    </source>
</reference>
<dbReference type="HOGENOM" id="CLU_1433806_0_0_7"/>
<feature type="transmembrane region" description="Helical" evidence="1">
    <location>
        <begin position="102"/>
        <end position="124"/>
    </location>
</feature>
<gene>
    <name evidence="3" type="ORF">SMGD1_0483</name>
</gene>
<proteinExistence type="predicted"/>
<feature type="transmembrane region" description="Helical" evidence="1">
    <location>
        <begin position="47"/>
        <end position="72"/>
    </location>
</feature>
<evidence type="ECO:0000259" key="2">
    <source>
        <dbReference type="Pfam" id="PF09335"/>
    </source>
</evidence>
<dbReference type="Proteomes" id="UP000006431">
    <property type="component" value="Unassembled WGS sequence"/>
</dbReference>
<name>B6BKF5_SULGG</name>
<accession>H1FV84</accession>
<evidence type="ECO:0000313" key="3">
    <source>
        <dbReference type="EMBL" id="EHP29010.1"/>
    </source>
</evidence>
<feature type="transmembrane region" description="Helical" evidence="1">
    <location>
        <begin position="131"/>
        <end position="151"/>
    </location>
</feature>
<keyword evidence="1" id="KW-0812">Transmembrane</keyword>
<feature type="transmembrane region" description="Helical" evidence="1">
    <location>
        <begin position="163"/>
        <end position="185"/>
    </location>
</feature>
<feature type="domain" description="VTT" evidence="2">
    <location>
        <begin position="36"/>
        <end position="150"/>
    </location>
</feature>
<evidence type="ECO:0000313" key="4">
    <source>
        <dbReference type="Proteomes" id="UP000006431"/>
    </source>
</evidence>
<dbReference type="STRING" id="929558.SMGD1_0483"/>